<dbReference type="GO" id="GO:0004519">
    <property type="term" value="F:endonuclease activity"/>
    <property type="evidence" value="ECO:0007669"/>
    <property type="project" value="UniProtKB-KW"/>
</dbReference>
<keyword evidence="3" id="KW-0540">Nuclease</keyword>
<sequence>MNKVMKFYYTYIVLCADNSYYIGITNNLRKRIEQHNEGINRRSYTFKRRPVTLKWNIQCTNPEEAIKIEKQLKGWSRKKKEALIKENWQDLVRFSKNHTQFGKPE</sequence>
<comment type="caution">
    <text evidence="3">The sequence shown here is derived from an EMBL/GenBank/DDBJ whole genome shotgun (WGS) entry which is preliminary data.</text>
</comment>
<dbReference type="GeneID" id="94369969"/>
<keyword evidence="4" id="KW-1185">Reference proteome</keyword>
<dbReference type="CDD" id="cd10456">
    <property type="entry name" value="GIY-YIG_UPF0213"/>
    <property type="match status" value="1"/>
</dbReference>
<accession>A0ABQ3C1E1</accession>
<evidence type="ECO:0000256" key="1">
    <source>
        <dbReference type="ARBA" id="ARBA00007435"/>
    </source>
</evidence>
<dbReference type="SUPFAM" id="SSF82771">
    <property type="entry name" value="GIY-YIG endonuclease"/>
    <property type="match status" value="1"/>
</dbReference>
<dbReference type="SMART" id="SM00465">
    <property type="entry name" value="GIYc"/>
    <property type="match status" value="1"/>
</dbReference>
<dbReference type="Proteomes" id="UP000615593">
    <property type="component" value="Unassembled WGS sequence"/>
</dbReference>
<keyword evidence="3" id="KW-0378">Hydrolase</keyword>
<reference evidence="4" key="1">
    <citation type="journal article" date="2019" name="Int. J. Syst. Evol. Microbiol.">
        <title>The Global Catalogue of Microorganisms (GCM) 10K type strain sequencing project: providing services to taxonomists for standard genome sequencing and annotation.</title>
        <authorList>
            <consortium name="The Broad Institute Genomics Platform"/>
            <consortium name="The Broad Institute Genome Sequencing Center for Infectious Disease"/>
            <person name="Wu L."/>
            <person name="Ma J."/>
        </authorList>
    </citation>
    <scope>NUCLEOTIDE SEQUENCE [LARGE SCALE GENOMIC DNA]</scope>
    <source>
        <strain evidence="4">KCTC 12708</strain>
    </source>
</reference>
<protein>
    <submittedName>
        <fullName evidence="3">Endonuclease</fullName>
    </submittedName>
</protein>
<organism evidence="3 4">
    <name type="scientific">Mesonia mobilis</name>
    <dbReference type="NCBI Taxonomy" id="369791"/>
    <lineage>
        <taxon>Bacteria</taxon>
        <taxon>Pseudomonadati</taxon>
        <taxon>Bacteroidota</taxon>
        <taxon>Flavobacteriia</taxon>
        <taxon>Flavobacteriales</taxon>
        <taxon>Flavobacteriaceae</taxon>
        <taxon>Mesonia</taxon>
    </lineage>
</organism>
<dbReference type="RefSeq" id="WP_308426755.1">
    <property type="nucleotide sequence ID" value="NZ_BMWY01000006.1"/>
</dbReference>
<dbReference type="PANTHER" id="PTHR34477">
    <property type="entry name" value="UPF0213 PROTEIN YHBQ"/>
    <property type="match status" value="1"/>
</dbReference>
<dbReference type="InterPro" id="IPR050190">
    <property type="entry name" value="UPF0213_domain"/>
</dbReference>
<dbReference type="PROSITE" id="PS50164">
    <property type="entry name" value="GIY_YIG"/>
    <property type="match status" value="1"/>
</dbReference>
<evidence type="ECO:0000313" key="4">
    <source>
        <dbReference type="Proteomes" id="UP000615593"/>
    </source>
</evidence>
<evidence type="ECO:0000259" key="2">
    <source>
        <dbReference type="PROSITE" id="PS50164"/>
    </source>
</evidence>
<dbReference type="InterPro" id="IPR035901">
    <property type="entry name" value="GIY-YIG_endonuc_sf"/>
</dbReference>
<proteinExistence type="inferred from homology"/>
<dbReference type="EMBL" id="BMWY01000006">
    <property type="protein sequence ID" value="GGZ60820.1"/>
    <property type="molecule type" value="Genomic_DNA"/>
</dbReference>
<evidence type="ECO:0000313" key="3">
    <source>
        <dbReference type="EMBL" id="GGZ60820.1"/>
    </source>
</evidence>
<dbReference type="Pfam" id="PF01541">
    <property type="entry name" value="GIY-YIG"/>
    <property type="match status" value="1"/>
</dbReference>
<dbReference type="PANTHER" id="PTHR34477:SF1">
    <property type="entry name" value="UPF0213 PROTEIN YHBQ"/>
    <property type="match status" value="1"/>
</dbReference>
<name>A0ABQ3C1E1_9FLAO</name>
<keyword evidence="3" id="KW-0255">Endonuclease</keyword>
<feature type="domain" description="GIY-YIG" evidence="2">
    <location>
        <begin position="6"/>
        <end position="82"/>
    </location>
</feature>
<gene>
    <name evidence="3" type="ORF">GCM10008088_23040</name>
</gene>
<dbReference type="InterPro" id="IPR000305">
    <property type="entry name" value="GIY-YIG_endonuc"/>
</dbReference>
<comment type="similarity">
    <text evidence="1">Belongs to the UPF0213 family.</text>
</comment>
<dbReference type="Gene3D" id="3.40.1440.10">
    <property type="entry name" value="GIY-YIG endonuclease"/>
    <property type="match status" value="1"/>
</dbReference>